<dbReference type="InterPro" id="IPR036761">
    <property type="entry name" value="TTHA0802/YceI-like_sf"/>
</dbReference>
<dbReference type="STRING" id="1891671.SAMN06295885_1475"/>
<dbReference type="EMBL" id="FXBM01000001">
    <property type="protein sequence ID" value="SMH38237.1"/>
    <property type="molecule type" value="Genomic_DNA"/>
</dbReference>
<protein>
    <submittedName>
        <fullName evidence="3">Polyisoprenoid-binding protein YceI</fullName>
    </submittedName>
</protein>
<evidence type="ECO:0000256" key="1">
    <source>
        <dbReference type="ARBA" id="ARBA00008812"/>
    </source>
</evidence>
<sequence>MTQPGPPAHRIDRDGTVERYRLLPAATTVLFRTRHLFGLGEVAGTVQLASGGVDVVAGTRELLSLEAELDMRTFDSGSRARDRAVAKRNVLDVENHPRALYRSTAADRTADGWLVHGSLTVKGIAAPVDLVVADLDPDAVLEARATAALDRFAYGIAFPAFLADRALSISILARAERVPSRAGSAS</sequence>
<dbReference type="SMART" id="SM00867">
    <property type="entry name" value="YceI"/>
    <property type="match status" value="1"/>
</dbReference>
<dbReference type="Gene3D" id="2.40.128.110">
    <property type="entry name" value="Lipid/polyisoprenoid-binding, YceI-like"/>
    <property type="match status" value="1"/>
</dbReference>
<dbReference type="OrthoDB" id="9811006at2"/>
<gene>
    <name evidence="3" type="ORF">SAMN06295885_1475</name>
</gene>
<dbReference type="SUPFAM" id="SSF101874">
    <property type="entry name" value="YceI-like"/>
    <property type="match status" value="1"/>
</dbReference>
<dbReference type="PANTHER" id="PTHR34406:SF1">
    <property type="entry name" value="PROTEIN YCEI"/>
    <property type="match status" value="1"/>
</dbReference>
<evidence type="ECO:0000313" key="3">
    <source>
        <dbReference type="EMBL" id="SMH38237.1"/>
    </source>
</evidence>
<dbReference type="Proteomes" id="UP000193711">
    <property type="component" value="Unassembled WGS sequence"/>
</dbReference>
<dbReference type="PANTHER" id="PTHR34406">
    <property type="entry name" value="PROTEIN YCEI"/>
    <property type="match status" value="1"/>
</dbReference>
<dbReference type="Pfam" id="PF04264">
    <property type="entry name" value="YceI"/>
    <property type="match status" value="1"/>
</dbReference>
<evidence type="ECO:0000259" key="2">
    <source>
        <dbReference type="SMART" id="SM00867"/>
    </source>
</evidence>
<proteinExistence type="inferred from homology"/>
<evidence type="ECO:0000313" key="4">
    <source>
        <dbReference type="Proteomes" id="UP000193711"/>
    </source>
</evidence>
<organism evidence="3 4">
    <name type="scientific">Rathayibacter oskolensis</name>
    <dbReference type="NCBI Taxonomy" id="1891671"/>
    <lineage>
        <taxon>Bacteria</taxon>
        <taxon>Bacillati</taxon>
        <taxon>Actinomycetota</taxon>
        <taxon>Actinomycetes</taxon>
        <taxon>Micrococcales</taxon>
        <taxon>Microbacteriaceae</taxon>
        <taxon>Rathayibacter</taxon>
    </lineage>
</organism>
<name>A0A1X7NK02_9MICO</name>
<dbReference type="InterPro" id="IPR007372">
    <property type="entry name" value="Lipid/polyisoprenoid-bd_YceI"/>
</dbReference>
<keyword evidence="4" id="KW-1185">Reference proteome</keyword>
<dbReference type="AlphaFoldDB" id="A0A1X7NK02"/>
<comment type="similarity">
    <text evidence="1">Belongs to the UPF0312 family.</text>
</comment>
<accession>A0A1X7NK02</accession>
<reference evidence="4" key="1">
    <citation type="submission" date="2017-04" db="EMBL/GenBank/DDBJ databases">
        <authorList>
            <person name="Varghese N."/>
            <person name="Submissions S."/>
        </authorList>
    </citation>
    <scope>NUCLEOTIDE SEQUENCE [LARGE SCALE GENOMIC DNA]</scope>
    <source>
        <strain evidence="4">VKM Ac-2121</strain>
    </source>
</reference>
<dbReference type="RefSeq" id="WP_085475849.1">
    <property type="nucleotide sequence ID" value="NZ_FXBM01000001.1"/>
</dbReference>
<feature type="domain" description="Lipid/polyisoprenoid-binding YceI-like" evidence="2">
    <location>
        <begin position="19"/>
        <end position="176"/>
    </location>
</feature>